<gene>
    <name evidence="8" type="ORF">ESY86_16810</name>
</gene>
<evidence type="ECO:0000259" key="7">
    <source>
        <dbReference type="Pfam" id="PF13480"/>
    </source>
</evidence>
<comment type="caution">
    <text evidence="8">The sequence shown here is derived from an EMBL/GenBank/DDBJ whole genome shotgun (WGS) entry which is preliminary data.</text>
</comment>
<evidence type="ECO:0000256" key="2">
    <source>
        <dbReference type="ARBA" id="ARBA00022679"/>
    </source>
</evidence>
<evidence type="ECO:0000256" key="6">
    <source>
        <dbReference type="ARBA" id="ARBA00023316"/>
    </source>
</evidence>
<evidence type="ECO:0000256" key="3">
    <source>
        <dbReference type="ARBA" id="ARBA00022960"/>
    </source>
</evidence>
<keyword evidence="4" id="KW-0573">Peptidoglycan synthesis</keyword>
<comment type="similarity">
    <text evidence="1">Belongs to the FemABX family.</text>
</comment>
<dbReference type="PANTHER" id="PTHR36174:SF1">
    <property type="entry name" value="LIPID II:GLYCINE GLYCYLTRANSFERASE"/>
    <property type="match status" value="1"/>
</dbReference>
<dbReference type="AlphaFoldDB" id="A0A5C6ZE87"/>
<name>A0A5C6ZE87_9FLAO</name>
<evidence type="ECO:0000256" key="4">
    <source>
        <dbReference type="ARBA" id="ARBA00022984"/>
    </source>
</evidence>
<proteinExistence type="inferred from homology"/>
<dbReference type="Proteomes" id="UP000321578">
    <property type="component" value="Unassembled WGS sequence"/>
</dbReference>
<dbReference type="InterPro" id="IPR050644">
    <property type="entry name" value="PG_Glycine_Bridge_Synth"/>
</dbReference>
<dbReference type="InterPro" id="IPR003447">
    <property type="entry name" value="FEMABX"/>
</dbReference>
<accession>A0A5C6ZE87</accession>
<organism evidence="8 9">
    <name type="scientific">Subsaximicrobium wynnwilliamsii</name>
    <dbReference type="NCBI Taxonomy" id="291179"/>
    <lineage>
        <taxon>Bacteria</taxon>
        <taxon>Pseudomonadati</taxon>
        <taxon>Bacteroidota</taxon>
        <taxon>Flavobacteriia</taxon>
        <taxon>Flavobacteriales</taxon>
        <taxon>Flavobacteriaceae</taxon>
        <taxon>Subsaximicrobium</taxon>
    </lineage>
</organism>
<keyword evidence="5" id="KW-0012">Acyltransferase</keyword>
<dbReference type="Gene3D" id="3.40.630.30">
    <property type="match status" value="2"/>
</dbReference>
<evidence type="ECO:0000313" key="8">
    <source>
        <dbReference type="EMBL" id="TXD87440.1"/>
    </source>
</evidence>
<dbReference type="Pfam" id="PF13480">
    <property type="entry name" value="Acetyltransf_6"/>
    <property type="match status" value="1"/>
</dbReference>
<evidence type="ECO:0000313" key="9">
    <source>
        <dbReference type="Proteomes" id="UP000321578"/>
    </source>
</evidence>
<keyword evidence="3" id="KW-0133">Cell shape</keyword>
<keyword evidence="2 8" id="KW-0808">Transferase</keyword>
<evidence type="ECO:0000256" key="5">
    <source>
        <dbReference type="ARBA" id="ARBA00023315"/>
    </source>
</evidence>
<keyword evidence="6" id="KW-0961">Cell wall biogenesis/degradation</keyword>
<reference evidence="8 9" key="1">
    <citation type="submission" date="2019-08" db="EMBL/GenBank/DDBJ databases">
        <title>Genomes of Subsaximicrobium wynnwilliamsii strains.</title>
        <authorList>
            <person name="Bowman J.P."/>
        </authorList>
    </citation>
    <scope>NUCLEOTIDE SEQUENCE [LARGE SCALE GENOMIC DNA]</scope>
    <source>
        <strain evidence="8 9">2-80-2</strain>
    </source>
</reference>
<dbReference type="InterPro" id="IPR038740">
    <property type="entry name" value="BioF2-like_GNAT_dom"/>
</dbReference>
<sequence length="356" mass="41017">MDFFFTKDKEWLDKWDAYVAVNPRASHLILSDWLKSYLSYGFDYEVGIALEDDIIIGGFGVVIPKVLFFKFYIIPHGPIVTRGYEANLETILGQIRARAKWLNCCYVQVSLPISNNFKIKNHVYSSAEVQNTYHKFKRGKLFDYVYCSYGLNWVDFSNYLKPDDYLESLSPKVRRNIRLPYRKNTQVTYANHIAEIKNGYALIEDNAKEAGYDIRSFDDLKDVILNLIKGHQAFFINIYVDGVIKASAFFIIAAGHLTNIMGGVTKEKPDIKLGYMLQWEAVKRSFELGFIGYNISMGGSQGVKDFKARFGTEAITYENPHFYSVIRPAVFGIFITIEKYIKPYKRKISSLLSKLQ</sequence>
<dbReference type="OrthoDB" id="1112315at2"/>
<dbReference type="GO" id="GO:0009252">
    <property type="term" value="P:peptidoglycan biosynthetic process"/>
    <property type="evidence" value="ECO:0007669"/>
    <property type="project" value="UniProtKB-KW"/>
</dbReference>
<dbReference type="GO" id="GO:0071555">
    <property type="term" value="P:cell wall organization"/>
    <property type="evidence" value="ECO:0007669"/>
    <property type="project" value="UniProtKB-KW"/>
</dbReference>
<evidence type="ECO:0000256" key="1">
    <source>
        <dbReference type="ARBA" id="ARBA00009943"/>
    </source>
</evidence>
<feature type="domain" description="BioF2-like acetyltransferase" evidence="7">
    <location>
        <begin position="173"/>
        <end position="298"/>
    </location>
</feature>
<dbReference type="PROSITE" id="PS51191">
    <property type="entry name" value="FEMABX"/>
    <property type="match status" value="1"/>
</dbReference>
<dbReference type="GO" id="GO:0016755">
    <property type="term" value="F:aminoacyltransferase activity"/>
    <property type="evidence" value="ECO:0007669"/>
    <property type="project" value="InterPro"/>
</dbReference>
<keyword evidence="9" id="KW-1185">Reference proteome</keyword>
<dbReference type="EMBL" id="VORO01000024">
    <property type="protein sequence ID" value="TXD87440.1"/>
    <property type="molecule type" value="Genomic_DNA"/>
</dbReference>
<dbReference type="SUPFAM" id="SSF55729">
    <property type="entry name" value="Acyl-CoA N-acyltransferases (Nat)"/>
    <property type="match status" value="1"/>
</dbReference>
<dbReference type="InterPro" id="IPR016181">
    <property type="entry name" value="Acyl_CoA_acyltransferase"/>
</dbReference>
<dbReference type="GO" id="GO:0008360">
    <property type="term" value="P:regulation of cell shape"/>
    <property type="evidence" value="ECO:0007669"/>
    <property type="project" value="UniProtKB-KW"/>
</dbReference>
<dbReference type="RefSeq" id="WP_147087852.1">
    <property type="nucleotide sequence ID" value="NZ_VORM01000026.1"/>
</dbReference>
<dbReference type="PANTHER" id="PTHR36174">
    <property type="entry name" value="LIPID II:GLYCINE GLYCYLTRANSFERASE"/>
    <property type="match status" value="1"/>
</dbReference>
<protein>
    <submittedName>
        <fullName evidence="8">GNAT family N-acetyltransferase</fullName>
    </submittedName>
</protein>